<proteinExistence type="predicted"/>
<accession>A0A0M3I108</accession>
<dbReference type="WBParaSite" id="ALUE_0000989501-mRNA-1">
    <property type="protein sequence ID" value="ALUE_0000989501-mRNA-1"/>
    <property type="gene ID" value="ALUE_0000989501"/>
</dbReference>
<evidence type="ECO:0000313" key="2">
    <source>
        <dbReference type="WBParaSite" id="ALUE_0000989501-mRNA-1"/>
    </source>
</evidence>
<name>A0A0M3I108_ASCLU</name>
<keyword evidence="1" id="KW-1185">Reference proteome</keyword>
<organism evidence="1 2">
    <name type="scientific">Ascaris lumbricoides</name>
    <name type="common">Giant roundworm</name>
    <dbReference type="NCBI Taxonomy" id="6252"/>
    <lineage>
        <taxon>Eukaryota</taxon>
        <taxon>Metazoa</taxon>
        <taxon>Ecdysozoa</taxon>
        <taxon>Nematoda</taxon>
        <taxon>Chromadorea</taxon>
        <taxon>Rhabditida</taxon>
        <taxon>Spirurina</taxon>
        <taxon>Ascaridomorpha</taxon>
        <taxon>Ascaridoidea</taxon>
        <taxon>Ascarididae</taxon>
        <taxon>Ascaris</taxon>
    </lineage>
</organism>
<dbReference type="Proteomes" id="UP000036681">
    <property type="component" value="Unplaced"/>
</dbReference>
<sequence>MKCLDSGCMPQASEDRAYFLMIYARSNFVKQRNFITKDYMHKNNMTSYCMQKDNVKVIIKAQDILSVDVGPRECSGERKRRNGKRVKVCI</sequence>
<evidence type="ECO:0000313" key="1">
    <source>
        <dbReference type="Proteomes" id="UP000036681"/>
    </source>
</evidence>
<dbReference type="AlphaFoldDB" id="A0A0M3I108"/>
<reference evidence="2" key="1">
    <citation type="submission" date="2017-02" db="UniProtKB">
        <authorList>
            <consortium name="WormBaseParasite"/>
        </authorList>
    </citation>
    <scope>IDENTIFICATION</scope>
</reference>
<protein>
    <submittedName>
        <fullName evidence="2">NTR domain-containing protein</fullName>
    </submittedName>
</protein>